<evidence type="ECO:0000256" key="5">
    <source>
        <dbReference type="ARBA" id="ARBA00022671"/>
    </source>
</evidence>
<comment type="caution">
    <text evidence="11">The sequence shown here is derived from an EMBL/GenBank/DDBJ whole genome shotgun (WGS) entry which is preliminary data.</text>
</comment>
<evidence type="ECO:0000256" key="3">
    <source>
        <dbReference type="ARBA" id="ARBA00005152"/>
    </source>
</evidence>
<dbReference type="GO" id="GO:0006021">
    <property type="term" value="P:inositol biosynthetic process"/>
    <property type="evidence" value="ECO:0007669"/>
    <property type="project" value="UniProtKB-ARBA"/>
</dbReference>
<reference evidence="11 12" key="1">
    <citation type="journal article" date="2024" name="Nat. Commun.">
        <title>Phylogenomics reveals the evolutionary origins of lichenization in chlorophyte algae.</title>
        <authorList>
            <person name="Puginier C."/>
            <person name="Libourel C."/>
            <person name="Otte J."/>
            <person name="Skaloud P."/>
            <person name="Haon M."/>
            <person name="Grisel S."/>
            <person name="Petersen M."/>
            <person name="Berrin J.G."/>
            <person name="Delaux P.M."/>
            <person name="Dal Grande F."/>
            <person name="Keller J."/>
        </authorList>
    </citation>
    <scope>NUCLEOTIDE SEQUENCE [LARGE SCALE GENOMIC DNA]</scope>
    <source>
        <strain evidence="11 12">SAG 2043</strain>
    </source>
</reference>
<dbReference type="GO" id="GO:0046872">
    <property type="term" value="F:metal ion binding"/>
    <property type="evidence" value="ECO:0007669"/>
    <property type="project" value="UniProtKB-KW"/>
</dbReference>
<dbReference type="Pfam" id="PF00459">
    <property type="entry name" value="Inositol_P"/>
    <property type="match status" value="1"/>
</dbReference>
<dbReference type="InterPro" id="IPR020583">
    <property type="entry name" value="Inositol_monoP_metal-BS"/>
</dbReference>
<name>A0AAW1Q713_9CHLO</name>
<dbReference type="FunFam" id="3.40.190.80:FF:000002">
    <property type="entry name" value="Inositol-1-monophosphatase"/>
    <property type="match status" value="1"/>
</dbReference>
<dbReference type="CDD" id="cd01639">
    <property type="entry name" value="IMPase"/>
    <property type="match status" value="1"/>
</dbReference>
<keyword evidence="5" id="KW-0452">Lithium</keyword>
<evidence type="ECO:0000256" key="1">
    <source>
        <dbReference type="ARBA" id="ARBA00001033"/>
    </source>
</evidence>
<dbReference type="PANTHER" id="PTHR20854">
    <property type="entry name" value="INOSITOL MONOPHOSPHATASE"/>
    <property type="match status" value="1"/>
</dbReference>
<evidence type="ECO:0000256" key="10">
    <source>
        <dbReference type="RuleBase" id="RU364068"/>
    </source>
</evidence>
<dbReference type="Proteomes" id="UP001489004">
    <property type="component" value="Unassembled WGS sequence"/>
</dbReference>
<feature type="binding site" evidence="9">
    <location>
        <position position="94"/>
    </location>
    <ligand>
        <name>Mg(2+)</name>
        <dbReference type="ChEBI" id="CHEBI:18420"/>
        <label>1</label>
        <note>catalytic</note>
    </ligand>
</feature>
<evidence type="ECO:0000256" key="9">
    <source>
        <dbReference type="PIRSR" id="PIRSR600760-2"/>
    </source>
</evidence>
<comment type="similarity">
    <text evidence="4 10">Belongs to the inositol monophosphatase superfamily.</text>
</comment>
<dbReference type="AlphaFoldDB" id="A0AAW1Q713"/>
<dbReference type="PRINTS" id="PR00378">
    <property type="entry name" value="LIIMPHPHTASE"/>
</dbReference>
<gene>
    <name evidence="11" type="ORF">WJX72_006139</name>
</gene>
<dbReference type="PROSITE" id="PS00630">
    <property type="entry name" value="IMP_2"/>
    <property type="match status" value="1"/>
</dbReference>
<accession>A0AAW1Q713</accession>
<keyword evidence="7 10" id="KW-0378">Hydrolase</keyword>
<dbReference type="InterPro" id="IPR020552">
    <property type="entry name" value="Inositol_monoPase_Li-sen"/>
</dbReference>
<evidence type="ECO:0000256" key="4">
    <source>
        <dbReference type="ARBA" id="ARBA00009759"/>
    </source>
</evidence>
<evidence type="ECO:0000256" key="6">
    <source>
        <dbReference type="ARBA" id="ARBA00022723"/>
    </source>
</evidence>
<feature type="binding site" evidence="9">
    <location>
        <position position="221"/>
    </location>
    <ligand>
        <name>Mg(2+)</name>
        <dbReference type="ChEBI" id="CHEBI:18420"/>
        <label>1</label>
        <note>catalytic</note>
    </ligand>
</feature>
<evidence type="ECO:0000256" key="7">
    <source>
        <dbReference type="ARBA" id="ARBA00022801"/>
    </source>
</evidence>
<comment type="pathway">
    <text evidence="3 10">Polyol metabolism; myo-inositol biosynthesis; myo-inositol from D-glucose 6-phosphate: step 2/2.</text>
</comment>
<evidence type="ECO:0000313" key="12">
    <source>
        <dbReference type="Proteomes" id="UP001489004"/>
    </source>
</evidence>
<keyword evidence="8 9" id="KW-0460">Magnesium</keyword>
<dbReference type="InterPro" id="IPR000760">
    <property type="entry name" value="Inositol_monophosphatase-like"/>
</dbReference>
<sequence length="279" mass="28977">MSADSLAEYEKVAVSAAKSAGAVIREAFVKKKTVEHKGSVDLVTETDKQCEALISSALREAFPDHSFIGEEESSAAGSTAALTDAPTWMVDPLDGTTNFVHQYPFVCVSIGLAIEQKLVLGVVFNPILNELFTAVQGRGAFLNGQQIHASSTAELGNALLATEIGTTRDPQTVAAIFDRISALTGCMRSVRCSGSCALNLCSVACGRLDAFYEIGFGGCWDVAAGALVLQEAGGTVLDPAGGQFGVMARRVLGTNAHLGDAVAKVLAGCKVSPHEAQAP</sequence>
<dbReference type="InterPro" id="IPR020550">
    <property type="entry name" value="Inositol_monophosphatase_CS"/>
</dbReference>
<dbReference type="SUPFAM" id="SSF56655">
    <property type="entry name" value="Carbohydrate phosphatase"/>
    <property type="match status" value="1"/>
</dbReference>
<dbReference type="Gene3D" id="3.40.190.80">
    <property type="match status" value="1"/>
</dbReference>
<dbReference type="PROSITE" id="PS00629">
    <property type="entry name" value="IMP_1"/>
    <property type="match status" value="1"/>
</dbReference>
<protein>
    <recommendedName>
        <fullName evidence="10">Inositol-1-monophosphatase</fullName>
        <ecNumber evidence="10">3.1.3.25</ecNumber>
    </recommendedName>
</protein>
<dbReference type="EMBL" id="JALJOR010000004">
    <property type="protein sequence ID" value="KAK9818040.1"/>
    <property type="molecule type" value="Genomic_DNA"/>
</dbReference>
<comment type="catalytic activity">
    <reaction evidence="1 10">
        <text>a myo-inositol phosphate + H2O = myo-inositol + phosphate</text>
        <dbReference type="Rhea" id="RHEA:24056"/>
        <dbReference type="ChEBI" id="CHEBI:15377"/>
        <dbReference type="ChEBI" id="CHEBI:17268"/>
        <dbReference type="ChEBI" id="CHEBI:43474"/>
        <dbReference type="ChEBI" id="CHEBI:84139"/>
        <dbReference type="EC" id="3.1.3.25"/>
    </reaction>
</comment>
<evidence type="ECO:0000256" key="2">
    <source>
        <dbReference type="ARBA" id="ARBA00001946"/>
    </source>
</evidence>
<dbReference type="InterPro" id="IPR033942">
    <property type="entry name" value="IMPase"/>
</dbReference>
<feature type="binding site" evidence="9">
    <location>
        <position position="91"/>
    </location>
    <ligand>
        <name>Mg(2+)</name>
        <dbReference type="ChEBI" id="CHEBI:18420"/>
        <label>1</label>
        <note>catalytic</note>
    </ligand>
</feature>
<dbReference type="PRINTS" id="PR00377">
    <property type="entry name" value="IMPHPHTASES"/>
</dbReference>
<dbReference type="Gene3D" id="3.30.540.10">
    <property type="entry name" value="Fructose-1,6-Bisphosphatase, subunit A, domain 1"/>
    <property type="match status" value="1"/>
</dbReference>
<feature type="binding site" evidence="9">
    <location>
        <position position="70"/>
    </location>
    <ligand>
        <name>Mg(2+)</name>
        <dbReference type="ChEBI" id="CHEBI:18420"/>
        <label>1</label>
        <note>catalytic</note>
    </ligand>
</feature>
<dbReference type="GO" id="GO:0046854">
    <property type="term" value="P:phosphatidylinositol phosphate biosynthetic process"/>
    <property type="evidence" value="ECO:0007669"/>
    <property type="project" value="InterPro"/>
</dbReference>
<dbReference type="GO" id="GO:0008934">
    <property type="term" value="F:inositol monophosphate 1-phosphatase activity"/>
    <property type="evidence" value="ECO:0007669"/>
    <property type="project" value="InterPro"/>
</dbReference>
<comment type="cofactor">
    <cofactor evidence="2 9 10">
        <name>Mg(2+)</name>
        <dbReference type="ChEBI" id="CHEBI:18420"/>
    </cofactor>
</comment>
<feature type="binding site" evidence="9">
    <location>
        <position position="93"/>
    </location>
    <ligand>
        <name>Mg(2+)</name>
        <dbReference type="ChEBI" id="CHEBI:18420"/>
        <label>2</label>
    </ligand>
</feature>
<dbReference type="GO" id="GO:0007165">
    <property type="term" value="P:signal transduction"/>
    <property type="evidence" value="ECO:0007669"/>
    <property type="project" value="TreeGrafter"/>
</dbReference>
<evidence type="ECO:0000313" key="11">
    <source>
        <dbReference type="EMBL" id="KAK9818040.1"/>
    </source>
</evidence>
<dbReference type="PANTHER" id="PTHR20854:SF4">
    <property type="entry name" value="INOSITOL-1-MONOPHOSPHATASE-RELATED"/>
    <property type="match status" value="1"/>
</dbReference>
<dbReference type="FunFam" id="3.30.540.10:FF:000004">
    <property type="entry name" value="Inositol-1-monophosphatase"/>
    <property type="match status" value="1"/>
</dbReference>
<dbReference type="EC" id="3.1.3.25" evidence="10"/>
<keyword evidence="6 9" id="KW-0479">Metal-binding</keyword>
<evidence type="ECO:0000256" key="8">
    <source>
        <dbReference type="ARBA" id="ARBA00022842"/>
    </source>
</evidence>
<organism evidence="11 12">
    <name type="scientific">[Myrmecia] bisecta</name>
    <dbReference type="NCBI Taxonomy" id="41462"/>
    <lineage>
        <taxon>Eukaryota</taxon>
        <taxon>Viridiplantae</taxon>
        <taxon>Chlorophyta</taxon>
        <taxon>core chlorophytes</taxon>
        <taxon>Trebouxiophyceae</taxon>
        <taxon>Trebouxiales</taxon>
        <taxon>Trebouxiaceae</taxon>
        <taxon>Myrmecia</taxon>
    </lineage>
</organism>
<keyword evidence="12" id="KW-1185">Reference proteome</keyword>
<proteinExistence type="inferred from homology"/>